<dbReference type="STRING" id="1302687.SAMN05444267_1006129"/>
<protein>
    <submittedName>
        <fullName evidence="1">Uncharacterized protein</fullName>
    </submittedName>
</protein>
<reference evidence="2" key="1">
    <citation type="submission" date="2016-11" db="EMBL/GenBank/DDBJ databases">
        <authorList>
            <person name="Varghese N."/>
            <person name="Submissions S."/>
        </authorList>
    </citation>
    <scope>NUCLEOTIDE SEQUENCE [LARGE SCALE GENOMIC DNA]</scope>
    <source>
        <strain evidence="2">DSM 26899</strain>
    </source>
</reference>
<gene>
    <name evidence="1" type="ORF">SAMN05444267_1006129</name>
</gene>
<dbReference type="AlphaFoldDB" id="A0A1M6UD24"/>
<accession>A0A1M6UD24</accession>
<evidence type="ECO:0000313" key="2">
    <source>
        <dbReference type="Proteomes" id="UP000184364"/>
    </source>
</evidence>
<evidence type="ECO:0000313" key="1">
    <source>
        <dbReference type="EMBL" id="SHK67089.1"/>
    </source>
</evidence>
<dbReference type="Proteomes" id="UP000184364">
    <property type="component" value="Unassembled WGS sequence"/>
</dbReference>
<sequence length="48" mass="5492">MIKSNKMEGKKMFDYEEAKKNPAKKDMQETVVKVLQVLLGILMAILHA</sequence>
<dbReference type="EMBL" id="FRAV01000006">
    <property type="protein sequence ID" value="SHK67089.1"/>
    <property type="molecule type" value="Genomic_DNA"/>
</dbReference>
<keyword evidence="2" id="KW-1185">Reference proteome</keyword>
<name>A0A1M6UD24_9FLAO</name>
<organism evidence="1 2">
    <name type="scientific">Chryseobacterium polytrichastri</name>
    <dbReference type="NCBI Taxonomy" id="1302687"/>
    <lineage>
        <taxon>Bacteria</taxon>
        <taxon>Pseudomonadati</taxon>
        <taxon>Bacteroidota</taxon>
        <taxon>Flavobacteriia</taxon>
        <taxon>Flavobacteriales</taxon>
        <taxon>Weeksellaceae</taxon>
        <taxon>Chryseobacterium group</taxon>
        <taxon>Chryseobacterium</taxon>
    </lineage>
</organism>
<proteinExistence type="predicted"/>